<dbReference type="GO" id="GO:1990904">
    <property type="term" value="C:ribonucleoprotein complex"/>
    <property type="evidence" value="ECO:0007669"/>
    <property type="project" value="UniProtKB-KW"/>
</dbReference>
<dbReference type="InterPro" id="IPR011332">
    <property type="entry name" value="Ribosomal_zn-bd"/>
</dbReference>
<keyword evidence="1 3" id="KW-0689">Ribosomal protein</keyword>
<reference evidence="6" key="1">
    <citation type="journal article" date="2020" name="mSystems">
        <title>Genome- and Community-Level Interaction Insights into Carbon Utilization and Element Cycling Functions of Hydrothermarchaeota in Hydrothermal Sediment.</title>
        <authorList>
            <person name="Zhou Z."/>
            <person name="Liu Y."/>
            <person name="Xu W."/>
            <person name="Pan J."/>
            <person name="Luo Z.H."/>
            <person name="Li M."/>
        </authorList>
    </citation>
    <scope>NUCLEOTIDE SEQUENCE [LARGE SCALE GENOMIC DNA]</scope>
    <source>
        <strain evidence="6">SpSt-123</strain>
    </source>
</reference>
<dbReference type="GO" id="GO:0003735">
    <property type="term" value="F:structural constituent of ribosome"/>
    <property type="evidence" value="ECO:0007669"/>
    <property type="project" value="InterPro"/>
</dbReference>
<dbReference type="InterPro" id="IPR038587">
    <property type="entry name" value="Ribosomal_eL40_sf"/>
</dbReference>
<feature type="domain" description="Large ribosomal subunit protein eL40" evidence="5">
    <location>
        <begin position="3"/>
        <end position="51"/>
    </location>
</feature>
<dbReference type="PANTHER" id="PTHR39649">
    <property type="entry name" value="50S RIBOSOMAL PROTEIN L40E"/>
    <property type="match status" value="1"/>
</dbReference>
<dbReference type="Pfam" id="PF01020">
    <property type="entry name" value="Ribosomal_L40e"/>
    <property type="match status" value="1"/>
</dbReference>
<evidence type="ECO:0000256" key="4">
    <source>
        <dbReference type="SAM" id="MobiDB-lite"/>
    </source>
</evidence>
<evidence type="ECO:0000256" key="2">
    <source>
        <dbReference type="ARBA" id="ARBA00023274"/>
    </source>
</evidence>
<dbReference type="HAMAP" id="MF_00788">
    <property type="entry name" value="Ribosomal_eL40"/>
    <property type="match status" value="1"/>
</dbReference>
<dbReference type="NCBIfam" id="NF003161">
    <property type="entry name" value="PRK04136.1"/>
    <property type="match status" value="1"/>
</dbReference>
<dbReference type="AlphaFoldDB" id="A0A7C1II57"/>
<dbReference type="PANTHER" id="PTHR39649:SF1">
    <property type="entry name" value="LARGE RIBOSOMAL SUBUNIT PROTEIN EL40"/>
    <property type="match status" value="1"/>
</dbReference>
<dbReference type="EMBL" id="DSDY01000101">
    <property type="protein sequence ID" value="HDS10612.1"/>
    <property type="molecule type" value="Genomic_DNA"/>
</dbReference>
<dbReference type="GO" id="GO:0005840">
    <property type="term" value="C:ribosome"/>
    <property type="evidence" value="ECO:0007669"/>
    <property type="project" value="UniProtKB-KW"/>
</dbReference>
<evidence type="ECO:0000256" key="3">
    <source>
        <dbReference type="HAMAP-Rule" id="MF_00788"/>
    </source>
</evidence>
<comment type="similarity">
    <text evidence="3">Belongs to the eukaryotic ribosomal protein eL40 family.</text>
</comment>
<dbReference type="SMART" id="SM01377">
    <property type="entry name" value="Ribosomal_L40e"/>
    <property type="match status" value="1"/>
</dbReference>
<protein>
    <recommendedName>
        <fullName evidence="3">Large ribosomal subunit protein eL40</fullName>
    </recommendedName>
</protein>
<gene>
    <name evidence="3" type="primary">rpl40e</name>
    <name evidence="6" type="ORF">ENO04_03190</name>
</gene>
<dbReference type="SUPFAM" id="SSF57829">
    <property type="entry name" value="Zn-binding ribosomal proteins"/>
    <property type="match status" value="1"/>
</dbReference>
<accession>A0A7C1II57</accession>
<evidence type="ECO:0000313" key="6">
    <source>
        <dbReference type="EMBL" id="HDS10612.1"/>
    </source>
</evidence>
<dbReference type="InterPro" id="IPR001975">
    <property type="entry name" value="Ribosomal_eL40_dom"/>
</dbReference>
<dbReference type="GO" id="GO:0006412">
    <property type="term" value="P:translation"/>
    <property type="evidence" value="ECO:0007669"/>
    <property type="project" value="UniProtKB-UniRule"/>
</dbReference>
<organism evidence="6">
    <name type="scientific">Fervidicoccus fontis</name>
    <dbReference type="NCBI Taxonomy" id="683846"/>
    <lineage>
        <taxon>Archaea</taxon>
        <taxon>Thermoproteota</taxon>
        <taxon>Thermoprotei</taxon>
        <taxon>Fervidicoccales</taxon>
        <taxon>Fervidicoccaceae</taxon>
        <taxon>Fervidicoccus</taxon>
    </lineage>
</organism>
<comment type="caution">
    <text evidence="6">The sequence shown here is derived from an EMBL/GenBank/DDBJ whole genome shotgun (WGS) entry which is preliminary data.</text>
</comment>
<feature type="region of interest" description="Disordered" evidence="4">
    <location>
        <begin position="36"/>
        <end position="56"/>
    </location>
</feature>
<dbReference type="InterPro" id="IPR023657">
    <property type="entry name" value="Ribosomal_eL40_arc"/>
</dbReference>
<keyword evidence="2 3" id="KW-0687">Ribonucleoprotein</keyword>
<sequence length="56" mass="6380">MPISDPQLVKIVEARVFDKLVCRKCGALNPPRATKCRRCRSTQLRPKKKKLGMKKG</sequence>
<dbReference type="Gene3D" id="4.10.1060.50">
    <property type="match status" value="1"/>
</dbReference>
<name>A0A7C1II57_9CREN</name>
<evidence type="ECO:0000256" key="1">
    <source>
        <dbReference type="ARBA" id="ARBA00022980"/>
    </source>
</evidence>
<evidence type="ECO:0000259" key="5">
    <source>
        <dbReference type="SMART" id="SM01377"/>
    </source>
</evidence>
<proteinExistence type="inferred from homology"/>